<dbReference type="Pfam" id="PF13517">
    <property type="entry name" value="FG-GAP_3"/>
    <property type="match status" value="2"/>
</dbReference>
<dbReference type="KEGG" id="smam:Mal15_65680"/>
<dbReference type="InterPro" id="IPR013517">
    <property type="entry name" value="FG-GAP"/>
</dbReference>
<dbReference type="Gene3D" id="2.130.10.130">
    <property type="entry name" value="Integrin alpha, N-terminal"/>
    <property type="match status" value="2"/>
</dbReference>
<accession>A0A5B9MQY9</accession>
<protein>
    <submittedName>
        <fullName evidence="3">ASPIC and UnbV</fullName>
    </submittedName>
</protein>
<dbReference type="AlphaFoldDB" id="A0A5B9MQY9"/>
<dbReference type="InterPro" id="IPR011519">
    <property type="entry name" value="UnbV_ASPIC"/>
</dbReference>
<dbReference type="InterPro" id="IPR027039">
    <property type="entry name" value="Crtac1"/>
</dbReference>
<name>A0A5B9MQY9_9BACT</name>
<evidence type="ECO:0000259" key="2">
    <source>
        <dbReference type="Pfam" id="PF07593"/>
    </source>
</evidence>
<dbReference type="InterPro" id="IPR028994">
    <property type="entry name" value="Integrin_alpha_N"/>
</dbReference>
<evidence type="ECO:0000256" key="1">
    <source>
        <dbReference type="ARBA" id="ARBA00022729"/>
    </source>
</evidence>
<dbReference type="Pfam" id="PF07593">
    <property type="entry name" value="UnbV_ASPIC"/>
    <property type="match status" value="1"/>
</dbReference>
<evidence type="ECO:0000313" key="3">
    <source>
        <dbReference type="EMBL" id="QEG02447.1"/>
    </source>
</evidence>
<organism evidence="3 4">
    <name type="scientific">Stieleria maiorica</name>
    <dbReference type="NCBI Taxonomy" id="2795974"/>
    <lineage>
        <taxon>Bacteria</taxon>
        <taxon>Pseudomonadati</taxon>
        <taxon>Planctomycetota</taxon>
        <taxon>Planctomycetia</taxon>
        <taxon>Pirellulales</taxon>
        <taxon>Pirellulaceae</taxon>
        <taxon>Stieleria</taxon>
    </lineage>
</organism>
<dbReference type="Gene3D" id="1.25.40.10">
    <property type="entry name" value="Tetratricopeptide repeat domain"/>
    <property type="match status" value="1"/>
</dbReference>
<keyword evidence="4" id="KW-1185">Reference proteome</keyword>
<gene>
    <name evidence="3" type="ORF">Mal15_65680</name>
</gene>
<dbReference type="SUPFAM" id="SSF69318">
    <property type="entry name" value="Integrin alpha N-terminal domain"/>
    <property type="match status" value="1"/>
</dbReference>
<dbReference type="EMBL" id="CP036264">
    <property type="protein sequence ID" value="QEG02447.1"/>
    <property type="molecule type" value="Genomic_DNA"/>
</dbReference>
<proteinExistence type="predicted"/>
<dbReference type="Proteomes" id="UP000321353">
    <property type="component" value="Chromosome"/>
</dbReference>
<dbReference type="PANTHER" id="PTHR16026">
    <property type="entry name" value="CARTILAGE ACIDIC PROTEIN 1"/>
    <property type="match status" value="1"/>
</dbReference>
<dbReference type="PANTHER" id="PTHR16026:SF0">
    <property type="entry name" value="CARTILAGE ACIDIC PROTEIN 1"/>
    <property type="match status" value="1"/>
</dbReference>
<keyword evidence="1" id="KW-0732">Signal</keyword>
<reference evidence="3 4" key="1">
    <citation type="submission" date="2019-02" db="EMBL/GenBank/DDBJ databases">
        <title>Planctomycetal bacteria perform biofilm scaping via a novel small molecule.</title>
        <authorList>
            <person name="Jeske O."/>
            <person name="Boedeker C."/>
            <person name="Wiegand S."/>
            <person name="Breitling P."/>
            <person name="Kallscheuer N."/>
            <person name="Jogler M."/>
            <person name="Rohde M."/>
            <person name="Petersen J."/>
            <person name="Medema M.H."/>
            <person name="Surup F."/>
            <person name="Jogler C."/>
        </authorList>
    </citation>
    <scope>NUCLEOTIDE SEQUENCE [LARGE SCALE GENOMIC DNA]</scope>
    <source>
        <strain evidence="3 4">Mal15</strain>
    </source>
</reference>
<dbReference type="InterPro" id="IPR011990">
    <property type="entry name" value="TPR-like_helical_dom_sf"/>
</dbReference>
<feature type="domain" description="ASPIC/UnbV" evidence="2">
    <location>
        <begin position="852"/>
        <end position="918"/>
    </location>
</feature>
<dbReference type="SUPFAM" id="SSF48452">
    <property type="entry name" value="TPR-like"/>
    <property type="match status" value="1"/>
</dbReference>
<sequence length="932" mass="103397">MRAVQAHLLRYPDDAGAMVLASGVLNGQGRVDEAVTMLDSAARLSAEEGWKWRQRAASMLTRAQRWQEAIDRLESLLEERGELDDVRHELVAILNRRGFRFDANEHVRKLCRQGRASADELRGLMFPARSFAGLTEKPSVEDVERNRTLGELNVARAMYGEGDVKDASRVLETSRLVAQRHPEAMAFYGQMLIESQRYEVFDDWLGRVPPESQRYPGYWMALGGWAMRQREFDRAVGQFAEAVLREPGDLATTDRIRQALSAGGHRSESERFRARGVLIDRSRTITRQLFSGAAFDPAAIDELSRLLTDAGRPLEALAWYRIALMKMGSPAGAVRQLDQALAMAEQDGFERDNRQKVLCGIDVTRFPSDVRIADFRRTDATINDQPAEQPRDAAVEPAFADIAPQVGLEFTYYNAPTQRRREFRLHEQLGAGVACIDYDLDGHVDIYLGQASADPPEGLGTRPNLLARSLGDRLIAVTEFANCDDRGFTFGITAGDWNQDGFPDLVVGNLMQNTLLINQGDGTFAEQSGDHVWQQPRFTTSLAMGDVDGDALPDLVEVNYVDDPRVYDPIRYNPDGTPVRLPAPLDFRPSHDRLFLSVGDGSLAGQSIDGDGQVAPATGLGVVLTDLDGDRRNEIFVANDRLANHLWQRAVAGADEDGQWQNMAAVRGVAFGANGTPQGCMGIAVADFDFNGRPDLHVTNFEKEWNNQYMQDQVGVFDDMVVASGLDQPTYERLGFGVQALDYDNNGGEDLVIGNGHVEDYSREGRAFRMPTMVFSSEQSRFVAKEVGGDPAYWQSGHLSRALATCDWNNDGRVDFVVSDLLEPVALLENRTPTPYHWLQIQLVGTTAERDAIGASIQLSMGDRSLTKVVSSGDGYMCRNQPLVCCGLGEHQVVTQLEVHWPDGVVQRFENVAVDRRLVIVQSHGDLFELAR</sequence>
<evidence type="ECO:0000313" key="4">
    <source>
        <dbReference type="Proteomes" id="UP000321353"/>
    </source>
</evidence>